<feature type="transmembrane region" description="Helical" evidence="1">
    <location>
        <begin position="206"/>
        <end position="226"/>
    </location>
</feature>
<reference evidence="3" key="2">
    <citation type="submission" date="2021-04" db="EMBL/GenBank/DDBJ databases">
        <authorList>
            <person name="Gilroy R."/>
        </authorList>
    </citation>
    <scope>NUCLEOTIDE SEQUENCE</scope>
    <source>
        <strain evidence="3">CHK33-5263</strain>
    </source>
</reference>
<dbReference type="PROSITE" id="PS51186">
    <property type="entry name" value="GNAT"/>
    <property type="match status" value="1"/>
</dbReference>
<dbReference type="InterPro" id="IPR010699">
    <property type="entry name" value="DUF1275"/>
</dbReference>
<keyword evidence="1" id="KW-1133">Transmembrane helix</keyword>
<comment type="caution">
    <text evidence="3">The sequence shown here is derived from an EMBL/GenBank/DDBJ whole genome shotgun (WGS) entry which is preliminary data.</text>
</comment>
<evidence type="ECO:0000259" key="2">
    <source>
        <dbReference type="PROSITE" id="PS51186"/>
    </source>
</evidence>
<feature type="domain" description="N-acetyltransferase" evidence="2">
    <location>
        <begin position="233"/>
        <end position="377"/>
    </location>
</feature>
<evidence type="ECO:0000313" key="3">
    <source>
        <dbReference type="EMBL" id="HIZ24676.1"/>
    </source>
</evidence>
<dbReference type="InterPro" id="IPR000182">
    <property type="entry name" value="GNAT_dom"/>
</dbReference>
<feature type="transmembrane region" description="Helical" evidence="1">
    <location>
        <begin position="182"/>
        <end position="200"/>
    </location>
</feature>
<sequence length="383" mass="41994">MTYYRRKFAQYPVYEWLEIGVLLCLAGGFMDAYTYVTRGGVFANAQTANLILMSVGLATGGGLNALRYLVPIFLFFCGVFLSELFIHLGRKNSSDIRAHGLVLIGEIIVLAVVGALPAETPDMLVNAVVSFVAALQFDNFRKLEGNAFATAFCTGNLRAATQNLFYATVEKKKGALQVAGKYFVCILAFVAGVLAGYFASLAMGGYSIFLAAVILAVAAAGIYFGASVRRRRVRIRRIAAEELPAMRALIWESFEHSVAPSFTPEGVERFRFFLNDEEMDTRRDCFGVFAGGMLKGALIAEKDGSHICAFFVRSGEQKQGYGSRLMHKFLENVPAKCVTVNAAPDAVNAYKKLGFRVQGELQHKDGMAFVPMQYEKREEGGTQ</sequence>
<dbReference type="EC" id="2.3.1.-" evidence="3"/>
<keyword evidence="1" id="KW-0472">Membrane</keyword>
<dbReference type="InterPro" id="IPR016181">
    <property type="entry name" value="Acyl_CoA_acyltransferase"/>
</dbReference>
<dbReference type="EMBL" id="DXBS01000084">
    <property type="protein sequence ID" value="HIZ24676.1"/>
    <property type="molecule type" value="Genomic_DNA"/>
</dbReference>
<proteinExistence type="predicted"/>
<dbReference type="AlphaFoldDB" id="A0A9D2IVF8"/>
<gene>
    <name evidence="3" type="ORF">H9812_04280</name>
</gene>
<dbReference type="PANTHER" id="PTHR37314:SF4">
    <property type="entry name" value="UPF0700 TRANSMEMBRANE PROTEIN YOAK"/>
    <property type="match status" value="1"/>
</dbReference>
<dbReference type="PANTHER" id="PTHR37314">
    <property type="entry name" value="SLR0142 PROTEIN"/>
    <property type="match status" value="1"/>
</dbReference>
<protein>
    <submittedName>
        <fullName evidence="3">GNAT family N-acetyltransferase</fullName>
        <ecNumber evidence="3">2.3.1.-</ecNumber>
    </submittedName>
</protein>
<dbReference type="GO" id="GO:0016747">
    <property type="term" value="F:acyltransferase activity, transferring groups other than amino-acyl groups"/>
    <property type="evidence" value="ECO:0007669"/>
    <property type="project" value="InterPro"/>
</dbReference>
<keyword evidence="3" id="KW-0808">Transferase</keyword>
<feature type="transmembrane region" description="Helical" evidence="1">
    <location>
        <begin position="12"/>
        <end position="30"/>
    </location>
</feature>
<feature type="transmembrane region" description="Helical" evidence="1">
    <location>
        <begin position="98"/>
        <end position="117"/>
    </location>
</feature>
<feature type="transmembrane region" description="Helical" evidence="1">
    <location>
        <begin position="65"/>
        <end position="86"/>
    </location>
</feature>
<dbReference type="SUPFAM" id="SSF55729">
    <property type="entry name" value="Acyl-CoA N-acyltransferases (Nat)"/>
    <property type="match status" value="1"/>
</dbReference>
<evidence type="ECO:0000313" key="4">
    <source>
        <dbReference type="Proteomes" id="UP000824044"/>
    </source>
</evidence>
<dbReference type="Pfam" id="PF06912">
    <property type="entry name" value="DUF1275"/>
    <property type="match status" value="1"/>
</dbReference>
<dbReference type="Gene3D" id="3.40.630.30">
    <property type="match status" value="1"/>
</dbReference>
<dbReference type="Proteomes" id="UP000824044">
    <property type="component" value="Unassembled WGS sequence"/>
</dbReference>
<evidence type="ECO:0000256" key="1">
    <source>
        <dbReference type="SAM" id="Phobius"/>
    </source>
</evidence>
<reference evidence="3" key="1">
    <citation type="journal article" date="2021" name="PeerJ">
        <title>Extensive microbial diversity within the chicken gut microbiome revealed by metagenomics and culture.</title>
        <authorList>
            <person name="Gilroy R."/>
            <person name="Ravi A."/>
            <person name="Getino M."/>
            <person name="Pursley I."/>
            <person name="Horton D.L."/>
            <person name="Alikhan N.F."/>
            <person name="Baker D."/>
            <person name="Gharbi K."/>
            <person name="Hall N."/>
            <person name="Watson M."/>
            <person name="Adriaenssens E.M."/>
            <person name="Foster-Nyarko E."/>
            <person name="Jarju S."/>
            <person name="Secka A."/>
            <person name="Antonio M."/>
            <person name="Oren A."/>
            <person name="Chaudhuri R.R."/>
            <person name="La Ragione R."/>
            <person name="Hildebrand F."/>
            <person name="Pallen M.J."/>
        </authorList>
    </citation>
    <scope>NUCLEOTIDE SEQUENCE</scope>
    <source>
        <strain evidence="3">CHK33-5263</strain>
    </source>
</reference>
<keyword evidence="1" id="KW-0812">Transmembrane</keyword>
<organism evidence="3 4">
    <name type="scientific">Candidatus Gallimonas intestinigallinarum</name>
    <dbReference type="NCBI Taxonomy" id="2838604"/>
    <lineage>
        <taxon>Bacteria</taxon>
        <taxon>Bacillati</taxon>
        <taxon>Bacillota</taxon>
        <taxon>Clostridia</taxon>
        <taxon>Candidatus Gallimonas</taxon>
    </lineage>
</organism>
<accession>A0A9D2IVF8</accession>
<dbReference type="Pfam" id="PF13673">
    <property type="entry name" value="Acetyltransf_10"/>
    <property type="match status" value="1"/>
</dbReference>
<keyword evidence="3" id="KW-0012">Acyltransferase</keyword>
<name>A0A9D2IVF8_9FIRM</name>